<dbReference type="STRING" id="1122142.SAMN02910414_01618"/>
<dbReference type="InterPro" id="IPR003646">
    <property type="entry name" value="SH3-like_bac-type"/>
</dbReference>
<dbReference type="Gene3D" id="2.30.30.40">
    <property type="entry name" value="SH3 Domains"/>
    <property type="match status" value="2"/>
</dbReference>
<evidence type="ECO:0000256" key="2">
    <source>
        <dbReference type="SAM" id="SignalP"/>
    </source>
</evidence>
<sequence length="422" mass="45143">MRFNKKVIGSMTVLSSLCVMTTVAAMTNNGEDTLAKYKNNKVVTVAYTESNRGRAGKGLNVSRTSLENKKDTNATIKVQGYEAVGEKIKGVLQELKLSDEEKEWTDALMPKVEDFLLVRADANQDAQVVGKLYKGSKATVVEKGEQWTKISSGNVQGYVRNDMCYFGLDALNYASQNCETVAISKTEGLRVRSTQDTNAEVTKVLATGESIQVDRGTQTNDEWVAVKVNDATNFVSKQFVDVKIKTNVGITLEEEAAAARAAEEAKKKEEEAAAKKAKADNSVRQESSSPKATSQKAAPARTQGSSLAASSNDVTLLAALIQCEAGGESYECQLAVGAVVVNRVQSGYADGTLYGVIYQRGQFGPAMTGKLERTLAKGPSATSIRAAQEALSGVDNVGGVKNFRDVSSSSYSGHVIGGMVFF</sequence>
<reference evidence="4 5" key="1">
    <citation type="submission" date="2016-10" db="EMBL/GenBank/DDBJ databases">
        <authorList>
            <person name="de Groot N.N."/>
        </authorList>
    </citation>
    <scope>NUCLEOTIDE SEQUENCE [LARGE SCALE GENOMIC DNA]</scope>
    <source>
        <strain evidence="4 5">DSM 14045</strain>
    </source>
</reference>
<dbReference type="EMBL" id="FNPG01000018">
    <property type="protein sequence ID" value="SDY46114.1"/>
    <property type="molecule type" value="Genomic_DNA"/>
</dbReference>
<keyword evidence="5" id="KW-1185">Reference proteome</keyword>
<dbReference type="GO" id="GO:0016787">
    <property type="term" value="F:hydrolase activity"/>
    <property type="evidence" value="ECO:0007669"/>
    <property type="project" value="UniProtKB-KW"/>
</dbReference>
<feature type="compositionally biased region" description="Polar residues" evidence="1">
    <location>
        <begin position="284"/>
        <end position="306"/>
    </location>
</feature>
<dbReference type="Pfam" id="PF07486">
    <property type="entry name" value="Hydrolase_2"/>
    <property type="match status" value="1"/>
</dbReference>
<dbReference type="SMART" id="SM00287">
    <property type="entry name" value="SH3b"/>
    <property type="match status" value="2"/>
</dbReference>
<gene>
    <name evidence="4" type="ORF">SAMN02910414_01618</name>
</gene>
<dbReference type="InterPro" id="IPR042047">
    <property type="entry name" value="SleB_dom1"/>
</dbReference>
<dbReference type="RefSeq" id="WP_074717900.1">
    <property type="nucleotide sequence ID" value="NZ_FNPG01000018.1"/>
</dbReference>
<protein>
    <submittedName>
        <fullName evidence="4">Cell wall hydrolase CwlJ, involved in spore germination</fullName>
    </submittedName>
</protein>
<dbReference type="OrthoDB" id="9785345at2"/>
<feature type="domain" description="SH3b" evidence="3">
    <location>
        <begin position="107"/>
        <end position="167"/>
    </location>
</feature>
<dbReference type="AlphaFoldDB" id="A0A1H3K3L3"/>
<feature type="compositionally biased region" description="Basic and acidic residues" evidence="1">
    <location>
        <begin position="269"/>
        <end position="283"/>
    </location>
</feature>
<dbReference type="Proteomes" id="UP000183918">
    <property type="component" value="Unassembled WGS sequence"/>
</dbReference>
<keyword evidence="2" id="KW-0732">Signal</keyword>
<dbReference type="InterPro" id="IPR011105">
    <property type="entry name" value="Cell_wall_hydrolase_SleB"/>
</dbReference>
<keyword evidence="4" id="KW-0378">Hydrolase</keyword>
<feature type="chain" id="PRO_5038829306" evidence="2">
    <location>
        <begin position="25"/>
        <end position="422"/>
    </location>
</feature>
<dbReference type="Gene3D" id="1.10.10.2520">
    <property type="entry name" value="Cell wall hydrolase SleB, domain 1"/>
    <property type="match status" value="1"/>
</dbReference>
<accession>A0A1H3K3L3</accession>
<proteinExistence type="predicted"/>
<name>A0A1H3K3L3_9FIRM</name>
<feature type="signal peptide" evidence="2">
    <location>
        <begin position="1"/>
        <end position="24"/>
    </location>
</feature>
<organism evidence="4 5">
    <name type="scientific">Lachnobacterium bovis DSM 14045</name>
    <dbReference type="NCBI Taxonomy" id="1122142"/>
    <lineage>
        <taxon>Bacteria</taxon>
        <taxon>Bacillati</taxon>
        <taxon>Bacillota</taxon>
        <taxon>Clostridia</taxon>
        <taxon>Lachnospirales</taxon>
        <taxon>Lachnospiraceae</taxon>
        <taxon>Lachnobacterium</taxon>
    </lineage>
</organism>
<evidence type="ECO:0000256" key="1">
    <source>
        <dbReference type="SAM" id="MobiDB-lite"/>
    </source>
</evidence>
<feature type="region of interest" description="Disordered" evidence="1">
    <location>
        <begin position="269"/>
        <end position="306"/>
    </location>
</feature>
<evidence type="ECO:0000313" key="5">
    <source>
        <dbReference type="Proteomes" id="UP000183918"/>
    </source>
</evidence>
<dbReference type="Pfam" id="PF08239">
    <property type="entry name" value="SH3_3"/>
    <property type="match status" value="1"/>
</dbReference>
<evidence type="ECO:0000313" key="4">
    <source>
        <dbReference type="EMBL" id="SDY46114.1"/>
    </source>
</evidence>
<evidence type="ECO:0000259" key="3">
    <source>
        <dbReference type="SMART" id="SM00287"/>
    </source>
</evidence>
<feature type="domain" description="SH3b" evidence="3">
    <location>
        <begin position="179"/>
        <end position="243"/>
    </location>
</feature>